<comment type="subcellular location">
    <subcellularLocation>
        <location evidence="1">Membrane</location>
    </subcellularLocation>
    <subcellularLocation>
        <location evidence="5">Mitochondrion inner membrane</location>
        <topology evidence="5">Multi-pass membrane protein</topology>
    </subcellularLocation>
</comment>
<keyword evidence="7" id="KW-1185">Reference proteome</keyword>
<evidence type="ECO:0000313" key="6">
    <source>
        <dbReference type="EMBL" id="KAH9304636.1"/>
    </source>
</evidence>
<reference evidence="6 7" key="1">
    <citation type="journal article" date="2021" name="Nat. Plants">
        <title>The Taxus genome provides insights into paclitaxel biosynthesis.</title>
        <authorList>
            <person name="Xiong X."/>
            <person name="Gou J."/>
            <person name="Liao Q."/>
            <person name="Li Y."/>
            <person name="Zhou Q."/>
            <person name="Bi G."/>
            <person name="Li C."/>
            <person name="Du R."/>
            <person name="Wang X."/>
            <person name="Sun T."/>
            <person name="Guo L."/>
            <person name="Liang H."/>
            <person name="Lu P."/>
            <person name="Wu Y."/>
            <person name="Zhang Z."/>
            <person name="Ro D.K."/>
            <person name="Shang Y."/>
            <person name="Huang S."/>
            <person name="Yan J."/>
        </authorList>
    </citation>
    <scope>NUCLEOTIDE SEQUENCE [LARGE SCALE GENOMIC DNA]</scope>
    <source>
        <strain evidence="6">Ta-2019</strain>
    </source>
</reference>
<dbReference type="InterPro" id="IPR002994">
    <property type="entry name" value="Surf1/Shy1"/>
</dbReference>
<keyword evidence="5" id="KW-0999">Mitochondrion inner membrane</keyword>
<comment type="function">
    <text evidence="5">Probably involved in the biogenesis of the COX complex.</text>
</comment>
<keyword evidence="4" id="KW-0472">Membrane</keyword>
<organism evidence="6 7">
    <name type="scientific">Taxus chinensis</name>
    <name type="common">Chinese yew</name>
    <name type="synonym">Taxus wallichiana var. chinensis</name>
    <dbReference type="NCBI Taxonomy" id="29808"/>
    <lineage>
        <taxon>Eukaryota</taxon>
        <taxon>Viridiplantae</taxon>
        <taxon>Streptophyta</taxon>
        <taxon>Embryophyta</taxon>
        <taxon>Tracheophyta</taxon>
        <taxon>Spermatophyta</taxon>
        <taxon>Pinopsida</taxon>
        <taxon>Pinidae</taxon>
        <taxon>Conifers II</taxon>
        <taxon>Cupressales</taxon>
        <taxon>Taxaceae</taxon>
        <taxon>Taxus</taxon>
    </lineage>
</organism>
<proteinExistence type="inferred from homology"/>
<comment type="similarity">
    <text evidence="5">Belongs to the SURF1 family.</text>
</comment>
<dbReference type="PANTHER" id="PTHR23427">
    <property type="entry name" value="SURFEIT LOCUS PROTEIN"/>
    <property type="match status" value="1"/>
</dbReference>
<evidence type="ECO:0000256" key="3">
    <source>
        <dbReference type="ARBA" id="ARBA00022989"/>
    </source>
</evidence>
<keyword evidence="3" id="KW-1133">Transmembrane helix</keyword>
<name>A0AA38CRN3_TAXCH</name>
<gene>
    <name evidence="6" type="ORF">KI387_009040</name>
</gene>
<sequence length="482" mass="54589">MATLAGRLRGSRVELRKALLMFSNKSLRAETKACLITSSEQFQGKEKWRRSDLLLFVPGAATFGLGTWQLFRREEKIELLEHRQKRLEQDPVPLTNFLSDASDPKAEANINSLEFRKVVCEGVYDENKSIYVGPRSRSVSGITENGYYVVTPLIPTQKNNESVQLPVLVNRGWVPRSWRDKSFQSSKDNVPFTNTTSTEKGKAKGGSWWKFWFKQPVNNMDADHDVVKIIGVIRVSENPSIFVPSNDPESGQWFYVDVPAIARAVGLPENTFYVEETEGTVNAGNPYPVPKDANTFVRYSVMPQDHLNYALTCALKSSGRMYVAKEAMVSAPSVASALKRLYECILQRELSLVLLKTIYSHFDNIVLPACDAYIEKWKVIVGVSVVANALKTLDRMYVAKKTRVSSLTSNPNDYPRLVEKVSSILLRTIKQEKKLCKLKKKNLIRENILLILSTKESLWLNRRPQTNLNPKMKEDGLDSNMT</sequence>
<dbReference type="InterPro" id="IPR045214">
    <property type="entry name" value="Surf1/Surf4"/>
</dbReference>
<evidence type="ECO:0000313" key="7">
    <source>
        <dbReference type="Proteomes" id="UP000824469"/>
    </source>
</evidence>
<dbReference type="Proteomes" id="UP000824469">
    <property type="component" value="Unassembled WGS sequence"/>
</dbReference>
<dbReference type="CDD" id="cd06662">
    <property type="entry name" value="SURF1"/>
    <property type="match status" value="1"/>
</dbReference>
<accession>A0AA38CRN3</accession>
<keyword evidence="5" id="KW-0496">Mitochondrion</keyword>
<evidence type="ECO:0000256" key="2">
    <source>
        <dbReference type="ARBA" id="ARBA00022692"/>
    </source>
</evidence>
<evidence type="ECO:0000256" key="4">
    <source>
        <dbReference type="ARBA" id="ARBA00023136"/>
    </source>
</evidence>
<dbReference type="PROSITE" id="PS50895">
    <property type="entry name" value="SURF1"/>
    <property type="match status" value="1"/>
</dbReference>
<comment type="caution">
    <text evidence="6">The sequence shown here is derived from an EMBL/GenBank/DDBJ whole genome shotgun (WGS) entry which is preliminary data.</text>
</comment>
<dbReference type="EMBL" id="JAHRHJ020000008">
    <property type="protein sequence ID" value="KAH9304636.1"/>
    <property type="molecule type" value="Genomic_DNA"/>
</dbReference>
<dbReference type="Pfam" id="PF02104">
    <property type="entry name" value="SURF1"/>
    <property type="match status" value="1"/>
</dbReference>
<dbReference type="GO" id="GO:0005743">
    <property type="term" value="C:mitochondrial inner membrane"/>
    <property type="evidence" value="ECO:0007669"/>
    <property type="project" value="UniProtKB-SubCell"/>
</dbReference>
<dbReference type="PANTHER" id="PTHR23427:SF2">
    <property type="entry name" value="SURFEIT LOCUS PROTEIN 1"/>
    <property type="match status" value="1"/>
</dbReference>
<keyword evidence="2" id="KW-0812">Transmembrane</keyword>
<protein>
    <recommendedName>
        <fullName evidence="5">SURF1-like protein</fullName>
    </recommendedName>
</protein>
<dbReference type="AlphaFoldDB" id="A0AA38CRN3"/>
<evidence type="ECO:0000256" key="1">
    <source>
        <dbReference type="ARBA" id="ARBA00004370"/>
    </source>
</evidence>
<evidence type="ECO:0000256" key="5">
    <source>
        <dbReference type="RuleBase" id="RU363076"/>
    </source>
</evidence>